<name>A0A4R2QT11_9PSEU</name>
<feature type="transmembrane region" description="Helical" evidence="7">
    <location>
        <begin position="274"/>
        <end position="296"/>
    </location>
</feature>
<gene>
    <name evidence="9" type="ORF">EV191_10622</name>
</gene>
<dbReference type="OrthoDB" id="9777699at2"/>
<dbReference type="Proteomes" id="UP000294911">
    <property type="component" value="Unassembled WGS sequence"/>
</dbReference>
<accession>A0A4R2QT11</accession>
<evidence type="ECO:0000256" key="4">
    <source>
        <dbReference type="ARBA" id="ARBA00022692"/>
    </source>
</evidence>
<dbReference type="GO" id="GO:0022857">
    <property type="term" value="F:transmembrane transporter activity"/>
    <property type="evidence" value="ECO:0007669"/>
    <property type="project" value="TreeGrafter"/>
</dbReference>
<dbReference type="PANTHER" id="PTHR33362">
    <property type="entry name" value="SIALIC ACID TRAP TRANSPORTER PERMEASE PROTEIN SIAT-RELATED"/>
    <property type="match status" value="1"/>
</dbReference>
<sequence length="429" mass="45109">MLVTGVLLLLFVLLLIRVPVGFAIGIAGALGLYLHGGAPLLLGVFQTTPYTAVASHSLTAIPLFLLMAQFILRSGVADALFRTARTWVGRAPGGLGVATTTAGSLFAAISGSSTAAAGTLAATAIPEMTKQRYDPRLAGGLVAVVGTLAAMIPPSIILVFYAVLAEQSVGKVLIAGFLPGILVTLAIIVTTLLLIWRKPELAPAGERYSFREKFASLPASTPVLLLFLLVTGTIYFGFATPTEASALGAVGALLIGLVQRRLDLPKIKTAIREAISTSVMILMIIVSAYMFGYFLTATRVTQNLVERIAGLPIAPLAIFAVIALIYLVLGFFMDQMAILALTVPVVLPVIEELGFDPIWFGVVIVLLAEIGLVSPPLGLNVFVVARSIGRPTGQIFLGVLPFVIAILLLVVLFTLVPGIVLWLPETMAS</sequence>
<evidence type="ECO:0000259" key="8">
    <source>
        <dbReference type="Pfam" id="PF06808"/>
    </source>
</evidence>
<feature type="transmembrane region" description="Helical" evidence="7">
    <location>
        <begin position="308"/>
        <end position="329"/>
    </location>
</feature>
<proteinExistence type="predicted"/>
<keyword evidence="6 7" id="KW-0472">Membrane</keyword>
<evidence type="ECO:0000256" key="1">
    <source>
        <dbReference type="ARBA" id="ARBA00004429"/>
    </source>
</evidence>
<dbReference type="NCBIfam" id="TIGR00786">
    <property type="entry name" value="dctM"/>
    <property type="match status" value="1"/>
</dbReference>
<evidence type="ECO:0000256" key="3">
    <source>
        <dbReference type="ARBA" id="ARBA00022519"/>
    </source>
</evidence>
<feature type="transmembrane region" description="Helical" evidence="7">
    <location>
        <begin position="359"/>
        <end position="383"/>
    </location>
</feature>
<dbReference type="InterPro" id="IPR004681">
    <property type="entry name" value="TRAP_DctM"/>
</dbReference>
<reference evidence="9 10" key="1">
    <citation type="submission" date="2019-03" db="EMBL/GenBank/DDBJ databases">
        <title>Genomic Encyclopedia of Type Strains, Phase IV (KMG-IV): sequencing the most valuable type-strain genomes for metagenomic binning, comparative biology and taxonomic classification.</title>
        <authorList>
            <person name="Goeker M."/>
        </authorList>
    </citation>
    <scope>NUCLEOTIDE SEQUENCE [LARGE SCALE GENOMIC DNA]</scope>
    <source>
        <strain evidence="9 10">DSM 45765</strain>
    </source>
</reference>
<evidence type="ECO:0000256" key="6">
    <source>
        <dbReference type="ARBA" id="ARBA00023136"/>
    </source>
</evidence>
<evidence type="ECO:0000256" key="5">
    <source>
        <dbReference type="ARBA" id="ARBA00022989"/>
    </source>
</evidence>
<dbReference type="PIRSF" id="PIRSF006066">
    <property type="entry name" value="HI0050"/>
    <property type="match status" value="1"/>
</dbReference>
<protein>
    <submittedName>
        <fullName evidence="9">Tripartite ATP-independent transporter DctM subunit</fullName>
    </submittedName>
</protein>
<dbReference type="Pfam" id="PF06808">
    <property type="entry name" value="DctM"/>
    <property type="match status" value="1"/>
</dbReference>
<evidence type="ECO:0000256" key="7">
    <source>
        <dbReference type="SAM" id="Phobius"/>
    </source>
</evidence>
<feature type="transmembrane region" description="Helical" evidence="7">
    <location>
        <begin position="395"/>
        <end position="423"/>
    </location>
</feature>
<feature type="domain" description="TRAP C4-dicarboxylate transport system permease DctM subunit" evidence="8">
    <location>
        <begin position="7"/>
        <end position="419"/>
    </location>
</feature>
<keyword evidence="3" id="KW-0997">Cell inner membrane</keyword>
<feature type="transmembrane region" description="Helical" evidence="7">
    <location>
        <begin position="137"/>
        <end position="161"/>
    </location>
</feature>
<comment type="caution">
    <text evidence="9">The sequence shown here is derived from an EMBL/GenBank/DDBJ whole genome shotgun (WGS) entry which is preliminary data.</text>
</comment>
<keyword evidence="2" id="KW-1003">Cell membrane</keyword>
<dbReference type="GO" id="GO:0005886">
    <property type="term" value="C:plasma membrane"/>
    <property type="evidence" value="ECO:0007669"/>
    <property type="project" value="UniProtKB-SubCell"/>
</dbReference>
<keyword evidence="5 7" id="KW-1133">Transmembrane helix</keyword>
<dbReference type="PANTHER" id="PTHR33362:SF5">
    <property type="entry name" value="C4-DICARBOXYLATE TRAP TRANSPORTER LARGE PERMEASE PROTEIN DCTM"/>
    <property type="match status" value="1"/>
</dbReference>
<feature type="transmembrane region" description="Helical" evidence="7">
    <location>
        <begin position="47"/>
        <end position="72"/>
    </location>
</feature>
<evidence type="ECO:0000313" key="9">
    <source>
        <dbReference type="EMBL" id="TCP51858.1"/>
    </source>
</evidence>
<keyword evidence="4 7" id="KW-0812">Transmembrane</keyword>
<dbReference type="AlphaFoldDB" id="A0A4R2QT11"/>
<dbReference type="EMBL" id="SLXQ01000006">
    <property type="protein sequence ID" value="TCP51858.1"/>
    <property type="molecule type" value="Genomic_DNA"/>
</dbReference>
<dbReference type="RefSeq" id="WP_132877743.1">
    <property type="nucleotide sequence ID" value="NZ_SLXQ01000006.1"/>
</dbReference>
<evidence type="ECO:0000313" key="10">
    <source>
        <dbReference type="Proteomes" id="UP000294911"/>
    </source>
</evidence>
<feature type="transmembrane region" description="Helical" evidence="7">
    <location>
        <begin position="173"/>
        <end position="196"/>
    </location>
</feature>
<comment type="subcellular location">
    <subcellularLocation>
        <location evidence="1">Cell inner membrane</location>
        <topology evidence="1">Multi-pass membrane protein</topology>
    </subcellularLocation>
</comment>
<keyword evidence="10" id="KW-1185">Reference proteome</keyword>
<organism evidence="9 10">
    <name type="scientific">Tamaricihabitans halophyticus</name>
    <dbReference type="NCBI Taxonomy" id="1262583"/>
    <lineage>
        <taxon>Bacteria</taxon>
        <taxon>Bacillati</taxon>
        <taxon>Actinomycetota</taxon>
        <taxon>Actinomycetes</taxon>
        <taxon>Pseudonocardiales</taxon>
        <taxon>Pseudonocardiaceae</taxon>
        <taxon>Tamaricihabitans</taxon>
    </lineage>
</organism>
<feature type="transmembrane region" description="Helical" evidence="7">
    <location>
        <begin position="217"/>
        <end position="238"/>
    </location>
</feature>
<evidence type="ECO:0000256" key="2">
    <source>
        <dbReference type="ARBA" id="ARBA00022475"/>
    </source>
</evidence>
<dbReference type="InterPro" id="IPR010656">
    <property type="entry name" value="DctM"/>
</dbReference>